<dbReference type="EMBL" id="JACHGO010000007">
    <property type="protein sequence ID" value="MBB5144295.1"/>
    <property type="molecule type" value="Genomic_DNA"/>
</dbReference>
<accession>A0A7W8C299</accession>
<gene>
    <name evidence="1" type="ORF">HNQ38_002406</name>
</gene>
<dbReference type="RefSeq" id="WP_281377847.1">
    <property type="nucleotide sequence ID" value="NZ_JACHGO010000007.1"/>
</dbReference>
<dbReference type="AlphaFoldDB" id="A0A7W8C299"/>
<protein>
    <submittedName>
        <fullName evidence="1">Uncharacterized protein</fullName>
    </submittedName>
</protein>
<proteinExistence type="predicted"/>
<comment type="caution">
    <text evidence="1">The sequence shown here is derived from an EMBL/GenBank/DDBJ whole genome shotgun (WGS) entry which is preliminary data.</text>
</comment>
<evidence type="ECO:0000313" key="1">
    <source>
        <dbReference type="EMBL" id="MBB5144295.1"/>
    </source>
</evidence>
<organism evidence="1 2">
    <name type="scientific">Desulfovibrio intestinalis</name>
    <dbReference type="NCBI Taxonomy" id="58621"/>
    <lineage>
        <taxon>Bacteria</taxon>
        <taxon>Pseudomonadati</taxon>
        <taxon>Thermodesulfobacteriota</taxon>
        <taxon>Desulfovibrionia</taxon>
        <taxon>Desulfovibrionales</taxon>
        <taxon>Desulfovibrionaceae</taxon>
        <taxon>Desulfovibrio</taxon>
    </lineage>
</organism>
<keyword evidence="2" id="KW-1185">Reference proteome</keyword>
<dbReference type="Proteomes" id="UP000539075">
    <property type="component" value="Unassembled WGS sequence"/>
</dbReference>
<name>A0A7W8C299_9BACT</name>
<evidence type="ECO:0000313" key="2">
    <source>
        <dbReference type="Proteomes" id="UP000539075"/>
    </source>
</evidence>
<reference evidence="1 2" key="1">
    <citation type="submission" date="2020-08" db="EMBL/GenBank/DDBJ databases">
        <title>Genomic Encyclopedia of Type Strains, Phase IV (KMG-IV): sequencing the most valuable type-strain genomes for metagenomic binning, comparative biology and taxonomic classification.</title>
        <authorList>
            <person name="Goeker M."/>
        </authorList>
    </citation>
    <scope>NUCLEOTIDE SEQUENCE [LARGE SCALE GENOMIC DNA]</scope>
    <source>
        <strain evidence="1 2">DSM 11275</strain>
    </source>
</reference>
<sequence length="41" mass="4451">MHRRPAVLQTVGGEACEAKVVISMAERPCGLSVFPLQAVWL</sequence>